<name>A0A2P2NQZ9_RHIMU</name>
<keyword evidence="1" id="KW-0472">Membrane</keyword>
<evidence type="ECO:0000256" key="1">
    <source>
        <dbReference type="SAM" id="Phobius"/>
    </source>
</evidence>
<sequence length="62" mass="7056">MCCQLFCMDSCVALFVRIPLFGLNVFECLLLLDLFMGYRKCSGMLNEMANQFGVLDTRSYGI</sequence>
<feature type="transmembrane region" description="Helical" evidence="1">
    <location>
        <begin position="18"/>
        <end position="38"/>
    </location>
</feature>
<protein>
    <submittedName>
        <fullName evidence="2">Uncharacterized protein</fullName>
    </submittedName>
</protein>
<keyword evidence="1" id="KW-1133">Transmembrane helix</keyword>
<proteinExistence type="predicted"/>
<reference evidence="2" key="1">
    <citation type="submission" date="2018-02" db="EMBL/GenBank/DDBJ databases">
        <title>Rhizophora mucronata_Transcriptome.</title>
        <authorList>
            <person name="Meera S.P."/>
            <person name="Sreeshan A."/>
            <person name="Augustine A."/>
        </authorList>
    </citation>
    <scope>NUCLEOTIDE SEQUENCE</scope>
    <source>
        <tissue evidence="2">Leaf</tissue>
    </source>
</reference>
<dbReference type="AlphaFoldDB" id="A0A2P2NQZ9"/>
<evidence type="ECO:0000313" key="2">
    <source>
        <dbReference type="EMBL" id="MBX44875.1"/>
    </source>
</evidence>
<dbReference type="EMBL" id="GGEC01064391">
    <property type="protein sequence ID" value="MBX44875.1"/>
    <property type="molecule type" value="Transcribed_RNA"/>
</dbReference>
<accession>A0A2P2NQZ9</accession>
<organism evidence="2">
    <name type="scientific">Rhizophora mucronata</name>
    <name type="common">Asiatic mangrove</name>
    <dbReference type="NCBI Taxonomy" id="61149"/>
    <lineage>
        <taxon>Eukaryota</taxon>
        <taxon>Viridiplantae</taxon>
        <taxon>Streptophyta</taxon>
        <taxon>Embryophyta</taxon>
        <taxon>Tracheophyta</taxon>
        <taxon>Spermatophyta</taxon>
        <taxon>Magnoliopsida</taxon>
        <taxon>eudicotyledons</taxon>
        <taxon>Gunneridae</taxon>
        <taxon>Pentapetalae</taxon>
        <taxon>rosids</taxon>
        <taxon>fabids</taxon>
        <taxon>Malpighiales</taxon>
        <taxon>Rhizophoraceae</taxon>
        <taxon>Rhizophora</taxon>
    </lineage>
</organism>
<keyword evidence="1" id="KW-0812">Transmembrane</keyword>